<dbReference type="PANTHER" id="PTHR44591:SF3">
    <property type="entry name" value="RESPONSE REGULATORY DOMAIN-CONTAINING PROTEIN"/>
    <property type="match status" value="1"/>
</dbReference>
<dbReference type="InterPro" id="IPR050595">
    <property type="entry name" value="Bact_response_regulator"/>
</dbReference>
<feature type="domain" description="Response regulatory" evidence="3">
    <location>
        <begin position="4"/>
        <end position="120"/>
    </location>
</feature>
<evidence type="ECO:0000256" key="2">
    <source>
        <dbReference type="PROSITE-ProRule" id="PRU00169"/>
    </source>
</evidence>
<dbReference type="Gene3D" id="3.40.50.2300">
    <property type="match status" value="1"/>
</dbReference>
<dbReference type="AlphaFoldDB" id="A0A3A4R3Y0"/>
<sequence length="122" mass="13803">MTKTILLTEDDQDVGDLIQSALESEGYEVVWVKDGVKAVEIIQDKKVDLILLDIMMPTFSGYWFCDVFKKNPQTKDIPIIFISALNSETDIKRGMDLGASAFLTKPFKMQQLFDMVASFLNT</sequence>
<evidence type="ECO:0000313" key="4">
    <source>
        <dbReference type="EMBL" id="RJP60800.1"/>
    </source>
</evidence>
<protein>
    <submittedName>
        <fullName evidence="4">Response regulator</fullName>
    </submittedName>
</protein>
<dbReference type="InterPro" id="IPR011006">
    <property type="entry name" value="CheY-like_superfamily"/>
</dbReference>
<dbReference type="EMBL" id="QZJZ01000022">
    <property type="protein sequence ID" value="RJP60800.1"/>
    <property type="molecule type" value="Genomic_DNA"/>
</dbReference>
<accession>A0A3A4R3Y0</accession>
<comment type="caution">
    <text evidence="4">The sequence shown here is derived from an EMBL/GenBank/DDBJ whole genome shotgun (WGS) entry which is preliminary data.</text>
</comment>
<feature type="modified residue" description="4-aspartylphosphate" evidence="2">
    <location>
        <position position="53"/>
    </location>
</feature>
<evidence type="ECO:0000313" key="5">
    <source>
        <dbReference type="Proteomes" id="UP000266426"/>
    </source>
</evidence>
<dbReference type="Pfam" id="PF00072">
    <property type="entry name" value="Response_reg"/>
    <property type="match status" value="1"/>
</dbReference>
<reference evidence="4 5" key="1">
    <citation type="journal article" date="2017" name="ISME J.">
        <title>Energy and carbon metabolisms in a deep terrestrial subsurface fluid microbial community.</title>
        <authorList>
            <person name="Momper L."/>
            <person name="Jungbluth S.P."/>
            <person name="Lee M.D."/>
            <person name="Amend J.P."/>
        </authorList>
    </citation>
    <scope>NUCLEOTIDE SEQUENCE [LARGE SCALE GENOMIC DNA]</scope>
    <source>
        <strain evidence="4">SURF_26</strain>
    </source>
</reference>
<dbReference type="Proteomes" id="UP000266426">
    <property type="component" value="Unassembled WGS sequence"/>
</dbReference>
<dbReference type="PANTHER" id="PTHR44591">
    <property type="entry name" value="STRESS RESPONSE REGULATOR PROTEIN 1"/>
    <property type="match status" value="1"/>
</dbReference>
<dbReference type="SUPFAM" id="SSF52172">
    <property type="entry name" value="CheY-like"/>
    <property type="match status" value="1"/>
</dbReference>
<keyword evidence="1 2" id="KW-0597">Phosphoprotein</keyword>
<dbReference type="CDD" id="cd17574">
    <property type="entry name" value="REC_OmpR"/>
    <property type="match status" value="1"/>
</dbReference>
<organism evidence="4 5">
    <name type="scientific">Candidatus Auribacter fodinae</name>
    <dbReference type="NCBI Taxonomy" id="2093366"/>
    <lineage>
        <taxon>Bacteria</taxon>
        <taxon>Pseudomonadati</taxon>
        <taxon>Candidatus Auribacterota</taxon>
        <taxon>Candidatus Auribacteria</taxon>
        <taxon>Candidatus Auribacterales</taxon>
        <taxon>Candidatus Auribacteraceae</taxon>
        <taxon>Candidatus Auribacter</taxon>
    </lineage>
</organism>
<gene>
    <name evidence="4" type="ORF">C4541_03435</name>
</gene>
<evidence type="ECO:0000259" key="3">
    <source>
        <dbReference type="PROSITE" id="PS50110"/>
    </source>
</evidence>
<dbReference type="PROSITE" id="PS50110">
    <property type="entry name" value="RESPONSE_REGULATORY"/>
    <property type="match status" value="1"/>
</dbReference>
<dbReference type="SMART" id="SM00448">
    <property type="entry name" value="REC"/>
    <property type="match status" value="1"/>
</dbReference>
<dbReference type="InterPro" id="IPR001789">
    <property type="entry name" value="Sig_transdc_resp-reg_receiver"/>
</dbReference>
<dbReference type="GO" id="GO:0000160">
    <property type="term" value="P:phosphorelay signal transduction system"/>
    <property type="evidence" value="ECO:0007669"/>
    <property type="project" value="InterPro"/>
</dbReference>
<name>A0A3A4R3Y0_9BACT</name>
<evidence type="ECO:0000256" key="1">
    <source>
        <dbReference type="ARBA" id="ARBA00022553"/>
    </source>
</evidence>
<proteinExistence type="predicted"/>